<feature type="compositionally biased region" description="Basic and acidic residues" evidence="1">
    <location>
        <begin position="539"/>
        <end position="581"/>
    </location>
</feature>
<comment type="caution">
    <text evidence="2">The sequence shown here is derived from an EMBL/GenBank/DDBJ whole genome shotgun (WGS) entry which is preliminary data.</text>
</comment>
<feature type="region of interest" description="Disordered" evidence="1">
    <location>
        <begin position="754"/>
        <end position="833"/>
    </location>
</feature>
<accession>A0ABQ5BTA7</accession>
<organism evidence="2 3">
    <name type="scientific">Tanacetum coccineum</name>
    <dbReference type="NCBI Taxonomy" id="301880"/>
    <lineage>
        <taxon>Eukaryota</taxon>
        <taxon>Viridiplantae</taxon>
        <taxon>Streptophyta</taxon>
        <taxon>Embryophyta</taxon>
        <taxon>Tracheophyta</taxon>
        <taxon>Spermatophyta</taxon>
        <taxon>Magnoliopsida</taxon>
        <taxon>eudicotyledons</taxon>
        <taxon>Gunneridae</taxon>
        <taxon>Pentapetalae</taxon>
        <taxon>asterids</taxon>
        <taxon>campanulids</taxon>
        <taxon>Asterales</taxon>
        <taxon>Asteraceae</taxon>
        <taxon>Asteroideae</taxon>
        <taxon>Anthemideae</taxon>
        <taxon>Anthemidinae</taxon>
        <taxon>Tanacetum</taxon>
    </lineage>
</organism>
<evidence type="ECO:0000256" key="1">
    <source>
        <dbReference type="SAM" id="MobiDB-lite"/>
    </source>
</evidence>
<dbReference type="Proteomes" id="UP001151760">
    <property type="component" value="Unassembled WGS sequence"/>
</dbReference>
<feature type="compositionally biased region" description="Low complexity" evidence="1">
    <location>
        <begin position="792"/>
        <end position="821"/>
    </location>
</feature>
<sequence length="1173" mass="133687">MTVPSAERVKISSTNIRLETTVPQKEETFQVVIDIIKNSTCFKAFTISADVPEIFMQQFWYTIKKVQDTDSYKFLLANKKCTVNVEFFRIIIDICPRVYGVDFTDILSEDTALTFIIDLGYKGLLNRHTNIFVDHMHQPWRTLAALINKCLSGKTTSNDKLIKSRIDILWGMFNRENVDYRELIWEDFAYQIDYRKENRSRRKNMPYPRFTKSIINHFLKQHKSLTNLNHKHFHTIKDDGIVSRLKFVRIGEDYQEYGLPIPDVMLTDAIKCSESYQMFIKYLTNQIPPKKSIGKAKKKTSSKIRVKKKVTLSADDNIISDDLDAALELAKSISQTKVEEAKAARKVYATHARIVTESVSESAKKKSSGRSSKSVVIQDTLSTLKSKAATSKTKLKGAPSLTSQEQEAANIMQALKESKKASRIQPSTRGLNEGTGSKPGVLDESTVISTTSSEGTGAKLGVPDEEKDITKEKVILEWGDEQDSEFSNDDNNDVEKDDKDGDADDEGDDHVSDTQDADDEDDETESDEDEIYKYKIRVRKDEDVEMKDSEVEEFNKGEEKITDAVKEEAEKTSKVKDDSKNTELTPSSSSLSVSSGFDDQFLKLSSNSSLVSTVKDSADVDVSSLLDIPIQQETPQTQSLSVQKVLVSVIPETTNLPPIPELVTKTLVSTIVPSPQIKKEQAEKQKKPQFTIKSTDKASLKEFDLKSALYQSMHANKSFNRNPANHRLYHALMEELIEDKNVMDKGVTDIVKDHKRNHDDDEDDDDEDPPAGPNQGKKTKRRRTKEFESSKKPSTTKETPKGKTLTKGSKTTTSEPKTSKTLNPEWFKPPTPDLEWNKRQDLLTFNDLMATPIDFSKYVLNGLKIENPTQDILLGPAFNLLKGTCSSSIELEYNFQECFNALTDKLDWNNPEGDRYPFDLSKPLPLQEVTYTTSITKTKAARYEIKGIEDMISKFSKQNVYSTKAILGVKSVSVKKLHGYGHLEEIVVKRSDQQLYKFKEGDFVDLHLNDIEDMLLLAVQHKLFHLDGNVIVDFIVALRMFTRSLILKRRVEDLQLGVESYQKKLNITKPQKTFPEIEFKEPYTPSYDPPGIFSDGTLKSVRDEIHHRVLEFCLDYNTEMPKRKWTTVDRKRSGLMIELIDKQLREREIIKYLERLVGARELEMDYKLMTYTV</sequence>
<name>A0ABQ5BTA7_9ASTR</name>
<reference evidence="2" key="2">
    <citation type="submission" date="2022-01" db="EMBL/GenBank/DDBJ databases">
        <authorList>
            <person name="Yamashiro T."/>
            <person name="Shiraishi A."/>
            <person name="Satake H."/>
            <person name="Nakayama K."/>
        </authorList>
    </citation>
    <scope>NUCLEOTIDE SEQUENCE</scope>
</reference>
<gene>
    <name evidence="2" type="ORF">Tco_0876802</name>
</gene>
<reference evidence="2" key="1">
    <citation type="journal article" date="2022" name="Int. J. Mol. Sci.">
        <title>Draft Genome of Tanacetum Coccineum: Genomic Comparison of Closely Related Tanacetum-Family Plants.</title>
        <authorList>
            <person name="Yamashiro T."/>
            <person name="Shiraishi A."/>
            <person name="Nakayama K."/>
            <person name="Satake H."/>
        </authorList>
    </citation>
    <scope>NUCLEOTIDE SEQUENCE</scope>
</reference>
<evidence type="ECO:0000313" key="3">
    <source>
        <dbReference type="Proteomes" id="UP001151760"/>
    </source>
</evidence>
<feature type="compositionally biased region" description="Acidic residues" evidence="1">
    <location>
        <begin position="478"/>
        <end position="492"/>
    </location>
</feature>
<feature type="compositionally biased region" description="Acidic residues" evidence="1">
    <location>
        <begin position="515"/>
        <end position="530"/>
    </location>
</feature>
<protein>
    <submittedName>
        <fullName evidence="2">Uncharacterized protein</fullName>
    </submittedName>
</protein>
<keyword evidence="3" id="KW-1185">Reference proteome</keyword>
<feature type="compositionally biased region" description="Acidic residues" evidence="1">
    <location>
        <begin position="760"/>
        <end position="769"/>
    </location>
</feature>
<feature type="region of interest" description="Disordered" evidence="1">
    <location>
        <begin position="415"/>
        <end position="595"/>
    </location>
</feature>
<evidence type="ECO:0000313" key="2">
    <source>
        <dbReference type="EMBL" id="GJT18096.1"/>
    </source>
</evidence>
<dbReference type="EMBL" id="BQNB010013611">
    <property type="protein sequence ID" value="GJT18096.1"/>
    <property type="molecule type" value="Genomic_DNA"/>
</dbReference>
<feature type="compositionally biased region" description="Polar residues" evidence="1">
    <location>
        <begin position="446"/>
        <end position="455"/>
    </location>
</feature>
<proteinExistence type="predicted"/>
<feature type="compositionally biased region" description="Basic and acidic residues" evidence="1">
    <location>
        <begin position="462"/>
        <end position="475"/>
    </location>
</feature>